<sequence length="259" mass="28558">MRQWFILFNKEMLEMARNFKWVWVPIAFILIGVMDPITTYYMPQILDSVGGLPEGTVIEMPTPPAPDILMMSIGQYNMFGVLIIVLITMGLIAGERKSGVAGIILVKPVSFSSYITAKWAGGLLLVWVSYFAGLLASWYYVGILFKWIPFGDFIQAFFTYGIWLSFVLTVTIFFNAFFRSPGVVGFASIATVIVLSLVSGSLSHLLEWSPAQIAGYTGEFLSTHSFPEAMLPTTLLAAGGIVLLLIGAILVFRKKELAA</sequence>
<feature type="transmembrane region" description="Helical" evidence="1">
    <location>
        <begin position="229"/>
        <end position="252"/>
    </location>
</feature>
<organism evidence="2 3">
    <name type="scientific">Anoxybacillus andreesenii</name>
    <dbReference type="NCBI Taxonomy" id="1325932"/>
    <lineage>
        <taxon>Bacteria</taxon>
        <taxon>Bacillati</taxon>
        <taxon>Bacillota</taxon>
        <taxon>Bacilli</taxon>
        <taxon>Bacillales</taxon>
        <taxon>Anoxybacillaceae</taxon>
        <taxon>Anoxybacillus</taxon>
    </lineage>
</organism>
<gene>
    <name evidence="2" type="ORF">J2S07_001370</name>
</gene>
<feature type="transmembrane region" description="Helical" evidence="1">
    <location>
        <begin position="183"/>
        <end position="202"/>
    </location>
</feature>
<protein>
    <submittedName>
        <fullName evidence="2">ABC-2 type transport system permease protein</fullName>
    </submittedName>
</protein>
<dbReference type="RefSeq" id="WP_307149643.1">
    <property type="nucleotide sequence ID" value="NZ_JAUSTU010000005.1"/>
</dbReference>
<accession>A0ABT9V2A5</accession>
<keyword evidence="1" id="KW-0472">Membrane</keyword>
<comment type="caution">
    <text evidence="2">The sequence shown here is derived from an EMBL/GenBank/DDBJ whole genome shotgun (WGS) entry which is preliminary data.</text>
</comment>
<feature type="transmembrane region" description="Helical" evidence="1">
    <location>
        <begin position="153"/>
        <end position="176"/>
    </location>
</feature>
<keyword evidence="3" id="KW-1185">Reference proteome</keyword>
<keyword evidence="1" id="KW-0812">Transmembrane</keyword>
<evidence type="ECO:0000313" key="2">
    <source>
        <dbReference type="EMBL" id="MDQ0155066.1"/>
    </source>
</evidence>
<keyword evidence="1" id="KW-1133">Transmembrane helix</keyword>
<proteinExistence type="predicted"/>
<dbReference type="Pfam" id="PF12679">
    <property type="entry name" value="ABC2_membrane_2"/>
    <property type="match status" value="1"/>
</dbReference>
<feature type="transmembrane region" description="Helical" evidence="1">
    <location>
        <begin position="76"/>
        <end position="94"/>
    </location>
</feature>
<evidence type="ECO:0000313" key="3">
    <source>
        <dbReference type="Proteomes" id="UP001231362"/>
    </source>
</evidence>
<name>A0ABT9V2A5_9BACL</name>
<evidence type="ECO:0000256" key="1">
    <source>
        <dbReference type="SAM" id="Phobius"/>
    </source>
</evidence>
<dbReference type="Proteomes" id="UP001231362">
    <property type="component" value="Unassembled WGS sequence"/>
</dbReference>
<feature type="transmembrane region" description="Helical" evidence="1">
    <location>
        <begin position="115"/>
        <end position="141"/>
    </location>
</feature>
<dbReference type="EMBL" id="JAUSTU010000005">
    <property type="protein sequence ID" value="MDQ0155066.1"/>
    <property type="molecule type" value="Genomic_DNA"/>
</dbReference>
<reference evidence="2 3" key="1">
    <citation type="submission" date="2023-07" db="EMBL/GenBank/DDBJ databases">
        <title>Genomic Encyclopedia of Type Strains, Phase IV (KMG-IV): sequencing the most valuable type-strain genomes for metagenomic binning, comparative biology and taxonomic classification.</title>
        <authorList>
            <person name="Goeker M."/>
        </authorList>
    </citation>
    <scope>NUCLEOTIDE SEQUENCE [LARGE SCALE GENOMIC DNA]</scope>
    <source>
        <strain evidence="2 3">DSM 23948</strain>
    </source>
</reference>
<feature type="transmembrane region" description="Helical" evidence="1">
    <location>
        <begin position="21"/>
        <end position="42"/>
    </location>
</feature>